<feature type="region of interest" description="Disordered" evidence="1">
    <location>
        <begin position="31"/>
        <end position="64"/>
    </location>
</feature>
<organism evidence="2 3">
    <name type="scientific">Pleurodeles waltl</name>
    <name type="common">Iberian ribbed newt</name>
    <dbReference type="NCBI Taxonomy" id="8319"/>
    <lineage>
        <taxon>Eukaryota</taxon>
        <taxon>Metazoa</taxon>
        <taxon>Chordata</taxon>
        <taxon>Craniata</taxon>
        <taxon>Vertebrata</taxon>
        <taxon>Euteleostomi</taxon>
        <taxon>Amphibia</taxon>
        <taxon>Batrachia</taxon>
        <taxon>Caudata</taxon>
        <taxon>Salamandroidea</taxon>
        <taxon>Salamandridae</taxon>
        <taxon>Pleurodelinae</taxon>
        <taxon>Pleurodeles</taxon>
    </lineage>
</organism>
<evidence type="ECO:0000313" key="2">
    <source>
        <dbReference type="EMBL" id="KAJ1084420.1"/>
    </source>
</evidence>
<dbReference type="EMBL" id="JANPWB010000016">
    <property type="protein sequence ID" value="KAJ1084420.1"/>
    <property type="molecule type" value="Genomic_DNA"/>
</dbReference>
<proteinExistence type="predicted"/>
<keyword evidence="3" id="KW-1185">Reference proteome</keyword>
<dbReference type="AlphaFoldDB" id="A0AAV7KYS6"/>
<gene>
    <name evidence="2" type="ORF">NDU88_004568</name>
</gene>
<dbReference type="Proteomes" id="UP001066276">
    <property type="component" value="Chromosome 12"/>
</dbReference>
<evidence type="ECO:0000256" key="1">
    <source>
        <dbReference type="SAM" id="MobiDB-lite"/>
    </source>
</evidence>
<evidence type="ECO:0000313" key="3">
    <source>
        <dbReference type="Proteomes" id="UP001066276"/>
    </source>
</evidence>
<name>A0AAV7KYS6_PLEWA</name>
<reference evidence="2" key="1">
    <citation type="journal article" date="2022" name="bioRxiv">
        <title>Sequencing and chromosome-scale assembly of the giantPleurodeles waltlgenome.</title>
        <authorList>
            <person name="Brown T."/>
            <person name="Elewa A."/>
            <person name="Iarovenko S."/>
            <person name="Subramanian E."/>
            <person name="Araus A.J."/>
            <person name="Petzold A."/>
            <person name="Susuki M."/>
            <person name="Suzuki K.-i.T."/>
            <person name="Hayashi T."/>
            <person name="Toyoda A."/>
            <person name="Oliveira C."/>
            <person name="Osipova E."/>
            <person name="Leigh N.D."/>
            <person name="Simon A."/>
            <person name="Yun M.H."/>
        </authorList>
    </citation>
    <scope>NUCLEOTIDE SEQUENCE</scope>
    <source>
        <strain evidence="2">20211129_DDA</strain>
        <tissue evidence="2">Liver</tissue>
    </source>
</reference>
<feature type="non-terminal residue" evidence="2">
    <location>
        <position position="64"/>
    </location>
</feature>
<sequence length="64" mass="6932">YIHRTDSSTLLPGTATQKREKLTDAFLLIGAGKGGVRPSEPRRRSAARFPGGAAESDLRQHATR</sequence>
<protein>
    <submittedName>
        <fullName evidence="2">Uncharacterized protein</fullName>
    </submittedName>
</protein>
<comment type="caution">
    <text evidence="2">The sequence shown here is derived from an EMBL/GenBank/DDBJ whole genome shotgun (WGS) entry which is preliminary data.</text>
</comment>
<feature type="non-terminal residue" evidence="2">
    <location>
        <position position="1"/>
    </location>
</feature>
<accession>A0AAV7KYS6</accession>